<keyword evidence="2 11" id="KW-0813">Transport</keyword>
<keyword evidence="3 11" id="KW-0894">Sodium channel</keyword>
<evidence type="ECO:0008006" key="16">
    <source>
        <dbReference type="Google" id="ProtNLM"/>
    </source>
</evidence>
<evidence type="ECO:0000256" key="5">
    <source>
        <dbReference type="ARBA" id="ARBA00022989"/>
    </source>
</evidence>
<keyword evidence="15" id="KW-1185">Reference proteome</keyword>
<dbReference type="PANTHER" id="PTHR11690">
    <property type="entry name" value="AMILORIDE-SENSITIVE SODIUM CHANNEL-RELATED"/>
    <property type="match status" value="1"/>
</dbReference>
<comment type="similarity">
    <text evidence="11">Belongs to the amiloride-sensitive sodium channel (TC 1.A.6) family.</text>
</comment>
<gene>
    <name evidence="14" type="ORF">P879_00922</name>
</gene>
<evidence type="ECO:0000256" key="1">
    <source>
        <dbReference type="ARBA" id="ARBA00004141"/>
    </source>
</evidence>
<evidence type="ECO:0000256" key="11">
    <source>
        <dbReference type="RuleBase" id="RU000679"/>
    </source>
</evidence>
<keyword evidence="4 11" id="KW-0812">Transmembrane</keyword>
<keyword evidence="7 11" id="KW-0406">Ion transport</keyword>
<keyword evidence="8 13" id="KW-0472">Membrane</keyword>
<evidence type="ECO:0000313" key="14">
    <source>
        <dbReference type="EMBL" id="KAF8572349.1"/>
    </source>
</evidence>
<dbReference type="OrthoDB" id="6236903at2759"/>
<keyword evidence="9 11" id="KW-0739">Sodium transport</keyword>
<evidence type="ECO:0000256" key="8">
    <source>
        <dbReference type="ARBA" id="ARBA00023136"/>
    </source>
</evidence>
<feature type="region of interest" description="Disordered" evidence="12">
    <location>
        <begin position="46"/>
        <end position="66"/>
    </location>
</feature>
<dbReference type="PANTHER" id="PTHR11690:SF248">
    <property type="entry name" value="PICKPOCKET 17, ISOFORM A"/>
    <property type="match status" value="1"/>
</dbReference>
<dbReference type="EMBL" id="JTDF01000066">
    <property type="protein sequence ID" value="KAF8572349.1"/>
    <property type="molecule type" value="Genomic_DNA"/>
</dbReference>
<protein>
    <recommendedName>
        <fullName evidence="16">FMRFamide-activated amiloride-sensitive sodium channel</fullName>
    </recommendedName>
</protein>
<comment type="caution">
    <text evidence="14">The sequence shown here is derived from an EMBL/GenBank/DDBJ whole genome shotgun (WGS) entry which is preliminary data.</text>
</comment>
<evidence type="ECO:0000256" key="13">
    <source>
        <dbReference type="SAM" id="Phobius"/>
    </source>
</evidence>
<evidence type="ECO:0000256" key="10">
    <source>
        <dbReference type="ARBA" id="ARBA00023303"/>
    </source>
</evidence>
<feature type="transmembrane region" description="Helical" evidence="13">
    <location>
        <begin position="176"/>
        <end position="201"/>
    </location>
</feature>
<organism evidence="14 15">
    <name type="scientific">Paragonimus westermani</name>
    <dbReference type="NCBI Taxonomy" id="34504"/>
    <lineage>
        <taxon>Eukaryota</taxon>
        <taxon>Metazoa</taxon>
        <taxon>Spiralia</taxon>
        <taxon>Lophotrochozoa</taxon>
        <taxon>Platyhelminthes</taxon>
        <taxon>Trematoda</taxon>
        <taxon>Digenea</taxon>
        <taxon>Plagiorchiida</taxon>
        <taxon>Troglotremata</taxon>
        <taxon>Troglotrematidae</taxon>
        <taxon>Paragonimus</taxon>
    </lineage>
</organism>
<dbReference type="GO" id="GO:0015280">
    <property type="term" value="F:ligand-gated sodium channel activity"/>
    <property type="evidence" value="ECO:0007669"/>
    <property type="project" value="TreeGrafter"/>
</dbReference>
<dbReference type="Pfam" id="PF00858">
    <property type="entry name" value="ASC"/>
    <property type="match status" value="1"/>
</dbReference>
<evidence type="ECO:0000256" key="7">
    <source>
        <dbReference type="ARBA" id="ARBA00023065"/>
    </source>
</evidence>
<dbReference type="InterPro" id="IPR001873">
    <property type="entry name" value="ENaC"/>
</dbReference>
<keyword evidence="6" id="KW-0915">Sodium</keyword>
<comment type="subcellular location">
    <subcellularLocation>
        <location evidence="1">Membrane</location>
        <topology evidence="1">Multi-pass membrane protein</topology>
    </subcellularLocation>
</comment>
<evidence type="ECO:0000256" key="4">
    <source>
        <dbReference type="ARBA" id="ARBA00022692"/>
    </source>
</evidence>
<accession>A0A8T0DWT2</accession>
<sequence>MEFYVKLANKMNVLLDGADKNVTGKLETLFPPADDTADQIKNCETNETSHSTQSLNAWRGSRRRSAPTEEIYSHSIARKYTTTVKPNLKDYSPGCPVNQRTKDLNGDWAQTMHEPHSISAGTHFSVLNPDATGNYTDSDCQPLLQQIRKQLKQFCESTSIRGIPRIVSTKDTRHRVLWVVFVAVFFVGCITCLTFIINQYLEFDVIHQPKKIYDSPRSFPSVTICNLRPFSTRDIRKLRAAGVAPVDMYINGIQRMRSYVRAEHKGLLSTLWSLAAYLSNLPESLDVQNLGHSLDDIMQSCFVLYKTGSVTRGTECERLGYWTKTQDQVFHNCYTYTVFENRSDTTLNMEMVIYLDNLVEQTDCFDCQVSKHYLIVPQFLLYQILLYYEMSSH</sequence>
<proteinExistence type="inferred from homology"/>
<evidence type="ECO:0000256" key="3">
    <source>
        <dbReference type="ARBA" id="ARBA00022461"/>
    </source>
</evidence>
<dbReference type="GO" id="GO:0005886">
    <property type="term" value="C:plasma membrane"/>
    <property type="evidence" value="ECO:0007669"/>
    <property type="project" value="TreeGrafter"/>
</dbReference>
<feature type="compositionally biased region" description="Polar residues" evidence="12">
    <location>
        <begin position="46"/>
        <end position="56"/>
    </location>
</feature>
<evidence type="ECO:0000313" key="15">
    <source>
        <dbReference type="Proteomes" id="UP000699462"/>
    </source>
</evidence>
<evidence type="ECO:0000256" key="9">
    <source>
        <dbReference type="ARBA" id="ARBA00023201"/>
    </source>
</evidence>
<evidence type="ECO:0000256" key="2">
    <source>
        <dbReference type="ARBA" id="ARBA00022448"/>
    </source>
</evidence>
<evidence type="ECO:0000256" key="6">
    <source>
        <dbReference type="ARBA" id="ARBA00023053"/>
    </source>
</evidence>
<reference evidence="14 15" key="1">
    <citation type="submission" date="2019-07" db="EMBL/GenBank/DDBJ databases">
        <title>Annotation for the trematode Paragonimus westermani.</title>
        <authorList>
            <person name="Choi Y.-J."/>
        </authorList>
    </citation>
    <scope>NUCLEOTIDE SEQUENCE [LARGE SCALE GENOMIC DNA]</scope>
    <source>
        <strain evidence="14">180907_Pwestermani</strain>
    </source>
</reference>
<evidence type="ECO:0000256" key="12">
    <source>
        <dbReference type="SAM" id="MobiDB-lite"/>
    </source>
</evidence>
<dbReference type="AlphaFoldDB" id="A0A8T0DWT2"/>
<keyword evidence="5 13" id="KW-1133">Transmembrane helix</keyword>
<dbReference type="Proteomes" id="UP000699462">
    <property type="component" value="Unassembled WGS sequence"/>
</dbReference>
<name>A0A8T0DWT2_9TREM</name>
<keyword evidence="10 11" id="KW-0407">Ion channel</keyword>